<dbReference type="PROSITE" id="PS00039">
    <property type="entry name" value="DEAD_ATP_HELICASE"/>
    <property type="match status" value="1"/>
</dbReference>
<dbReference type="GO" id="GO:0003724">
    <property type="term" value="F:RNA helicase activity"/>
    <property type="evidence" value="ECO:0007669"/>
    <property type="project" value="UniProtKB-EC"/>
</dbReference>
<dbReference type="AlphaFoldDB" id="A0A158BLP1"/>
<dbReference type="Pfam" id="PF00270">
    <property type="entry name" value="DEAD"/>
    <property type="match status" value="1"/>
</dbReference>
<evidence type="ECO:0000256" key="3">
    <source>
        <dbReference type="ARBA" id="ARBA00022741"/>
    </source>
</evidence>
<dbReference type="InterPro" id="IPR014014">
    <property type="entry name" value="RNA_helicase_DEAD_Q_motif"/>
</dbReference>
<keyword evidence="3 11" id="KW-0547">Nucleotide-binding</keyword>
<reference evidence="16" key="1">
    <citation type="submission" date="2016-01" db="EMBL/GenBank/DDBJ databases">
        <authorList>
            <person name="Peeters C."/>
        </authorList>
    </citation>
    <scope>NUCLEOTIDE SEQUENCE [LARGE SCALE GENOMIC DNA]</scope>
    <source>
        <strain evidence="16">LMG 29325</strain>
    </source>
</reference>
<protein>
    <recommendedName>
        <fullName evidence="9">DEAD-box ATP-dependent RNA helicase RhpA</fullName>
        <ecNumber evidence="1">3.6.4.13</ecNumber>
    </recommendedName>
</protein>
<accession>A0A158BLP1</accession>
<evidence type="ECO:0000256" key="9">
    <source>
        <dbReference type="ARBA" id="ARBA00074363"/>
    </source>
</evidence>
<dbReference type="PANTHER" id="PTHR47959">
    <property type="entry name" value="ATP-DEPENDENT RNA HELICASE RHLE-RELATED"/>
    <property type="match status" value="1"/>
</dbReference>
<dbReference type="PANTHER" id="PTHR47959:SF13">
    <property type="entry name" value="ATP-DEPENDENT RNA HELICASE RHLE"/>
    <property type="match status" value="1"/>
</dbReference>
<keyword evidence="5 11" id="KW-0347">Helicase</keyword>
<evidence type="ECO:0000259" key="14">
    <source>
        <dbReference type="PROSITE" id="PS51194"/>
    </source>
</evidence>
<dbReference type="SUPFAM" id="SSF52540">
    <property type="entry name" value="P-loop containing nucleoside triphosphate hydrolases"/>
    <property type="match status" value="1"/>
</dbReference>
<dbReference type="InterPro" id="IPR014001">
    <property type="entry name" value="Helicase_ATP-bd"/>
</dbReference>
<keyword evidence="17" id="KW-1185">Reference proteome</keyword>
<keyword evidence="4 11" id="KW-0378">Hydrolase</keyword>
<dbReference type="RefSeq" id="WP_086970763.1">
    <property type="nucleotide sequence ID" value="NZ_FCOJ02000032.1"/>
</dbReference>
<dbReference type="STRING" id="1777143.AWB82_04295"/>
<dbReference type="GO" id="GO:0003676">
    <property type="term" value="F:nucleic acid binding"/>
    <property type="evidence" value="ECO:0007669"/>
    <property type="project" value="InterPro"/>
</dbReference>
<dbReference type="SMART" id="SM00490">
    <property type="entry name" value="HELICc"/>
    <property type="match status" value="1"/>
</dbReference>
<feature type="domain" description="Helicase ATP-binding" evidence="13">
    <location>
        <begin position="48"/>
        <end position="226"/>
    </location>
</feature>
<dbReference type="OrthoDB" id="5297934at2"/>
<comment type="catalytic activity">
    <reaction evidence="8">
        <text>ATP + H2O = ADP + phosphate + H(+)</text>
        <dbReference type="Rhea" id="RHEA:13065"/>
        <dbReference type="ChEBI" id="CHEBI:15377"/>
        <dbReference type="ChEBI" id="CHEBI:15378"/>
        <dbReference type="ChEBI" id="CHEBI:30616"/>
        <dbReference type="ChEBI" id="CHEBI:43474"/>
        <dbReference type="ChEBI" id="CHEBI:456216"/>
        <dbReference type="EC" id="3.6.4.13"/>
    </reaction>
</comment>
<evidence type="ECO:0000256" key="8">
    <source>
        <dbReference type="ARBA" id="ARBA00047984"/>
    </source>
</evidence>
<evidence type="ECO:0000256" key="2">
    <source>
        <dbReference type="ARBA" id="ARBA00022490"/>
    </source>
</evidence>
<comment type="similarity">
    <text evidence="7 11">Belongs to the DEAD box helicase family.</text>
</comment>
<feature type="compositionally biased region" description="Basic and acidic residues" evidence="12">
    <location>
        <begin position="466"/>
        <end position="478"/>
    </location>
</feature>
<evidence type="ECO:0000256" key="1">
    <source>
        <dbReference type="ARBA" id="ARBA00012552"/>
    </source>
</evidence>
<feature type="domain" description="Helicase C-terminal" evidence="14">
    <location>
        <begin position="237"/>
        <end position="399"/>
    </location>
</feature>
<dbReference type="GO" id="GO:0016787">
    <property type="term" value="F:hydrolase activity"/>
    <property type="evidence" value="ECO:0007669"/>
    <property type="project" value="UniProtKB-KW"/>
</dbReference>
<dbReference type="InterPro" id="IPR044742">
    <property type="entry name" value="DEAD/DEAH_RhlB"/>
</dbReference>
<dbReference type="GO" id="GO:0009266">
    <property type="term" value="P:response to temperature stimulus"/>
    <property type="evidence" value="ECO:0007669"/>
    <property type="project" value="UniProtKB-ARBA"/>
</dbReference>
<evidence type="ECO:0000256" key="4">
    <source>
        <dbReference type="ARBA" id="ARBA00022801"/>
    </source>
</evidence>
<comment type="caution">
    <text evidence="16">The sequence shown here is derived from an EMBL/GenBank/DDBJ whole genome shotgun (WGS) entry which is preliminary data.</text>
</comment>
<name>A0A158BLP1_9BURK</name>
<dbReference type="GO" id="GO:0042255">
    <property type="term" value="P:ribosome assembly"/>
    <property type="evidence" value="ECO:0007669"/>
    <property type="project" value="UniProtKB-ARBA"/>
</dbReference>
<evidence type="ECO:0000259" key="13">
    <source>
        <dbReference type="PROSITE" id="PS51192"/>
    </source>
</evidence>
<feature type="short sequence motif" description="Q motif" evidence="10">
    <location>
        <begin position="17"/>
        <end position="45"/>
    </location>
</feature>
<dbReference type="CDD" id="cd18787">
    <property type="entry name" value="SF2_C_DEAD"/>
    <property type="match status" value="1"/>
</dbReference>
<keyword evidence="6 11" id="KW-0067">ATP-binding</keyword>
<evidence type="ECO:0000256" key="6">
    <source>
        <dbReference type="ARBA" id="ARBA00022840"/>
    </source>
</evidence>
<dbReference type="FunFam" id="3.40.50.300:FF:000108">
    <property type="entry name" value="ATP-dependent RNA helicase RhlE"/>
    <property type="match status" value="1"/>
</dbReference>
<dbReference type="InterPro" id="IPR000629">
    <property type="entry name" value="RNA-helicase_DEAD-box_CS"/>
</dbReference>
<dbReference type="SMART" id="SM00487">
    <property type="entry name" value="DEXDc"/>
    <property type="match status" value="1"/>
</dbReference>
<evidence type="ECO:0000256" key="7">
    <source>
        <dbReference type="ARBA" id="ARBA00038437"/>
    </source>
</evidence>
<dbReference type="GO" id="GO:0005829">
    <property type="term" value="C:cytosol"/>
    <property type="evidence" value="ECO:0007669"/>
    <property type="project" value="TreeGrafter"/>
</dbReference>
<sequence>MSDSVATNTSTAPTVEPTFDQFGLSADILKAVRESGYTTPTPIQAQAIPVVLAGRDVMGAAQTGTGKTASFSLPIIQRLLPNASTSASPARHPVRALMLTPTRELADQVAANVQTYSKHTPLRSTVVFGGVDMNPQSEALRRGVEILIATPGRLLDHVQQKTVNLGQVQMLVLDEADRMLDMGFLPDLQRILNLLPKERQTLLFSATFSPEIKKLAATYLRDPQTIEVARSNSTATNVRQIVFEVHESDKSSAVAQLIRERQLKQVIVFCNSKIGASRLARVLERDGIVATAIHGDRTQGERMQALDAFKRGEIEALVATDVAARGLDIAELPAVINFDLPFSAEDYVHRIGRTGRAGASGDALSLCSPNERKQLADIEKLIKRPLEVETLEVKMPARRDGSAPRRDERFGRAERTEHRHTPRDEPGSRRRTTGPHDRPHDRPRGRQQPVDEFFLKPYEPSPSAMKRQEEAVEPERKSTPKQPLAALLGGLGMPRKSS</sequence>
<dbReference type="InterPro" id="IPR001650">
    <property type="entry name" value="Helicase_C-like"/>
</dbReference>
<dbReference type="PROSITE" id="PS51194">
    <property type="entry name" value="HELICASE_CTER"/>
    <property type="match status" value="1"/>
</dbReference>
<proteinExistence type="inferred from homology"/>
<keyword evidence="2" id="KW-0963">Cytoplasm</keyword>
<evidence type="ECO:0000259" key="15">
    <source>
        <dbReference type="PROSITE" id="PS51195"/>
    </source>
</evidence>
<dbReference type="Proteomes" id="UP000054596">
    <property type="component" value="Unassembled WGS sequence"/>
</dbReference>
<evidence type="ECO:0000313" key="16">
    <source>
        <dbReference type="EMBL" id="SAK71009.1"/>
    </source>
</evidence>
<dbReference type="GO" id="GO:0005524">
    <property type="term" value="F:ATP binding"/>
    <property type="evidence" value="ECO:0007669"/>
    <property type="project" value="UniProtKB-KW"/>
</dbReference>
<evidence type="ECO:0000256" key="10">
    <source>
        <dbReference type="PROSITE-ProRule" id="PRU00552"/>
    </source>
</evidence>
<gene>
    <name evidence="16" type="ORF">AWB82_04295</name>
</gene>
<feature type="region of interest" description="Disordered" evidence="12">
    <location>
        <begin position="393"/>
        <end position="498"/>
    </location>
</feature>
<dbReference type="CDD" id="cd00268">
    <property type="entry name" value="DEADc"/>
    <property type="match status" value="1"/>
</dbReference>
<evidence type="ECO:0000256" key="11">
    <source>
        <dbReference type="RuleBase" id="RU000492"/>
    </source>
</evidence>
<dbReference type="InterPro" id="IPR027417">
    <property type="entry name" value="P-loop_NTPase"/>
</dbReference>
<organism evidence="16 17">
    <name type="scientific">Caballeronia glebae</name>
    <dbReference type="NCBI Taxonomy" id="1777143"/>
    <lineage>
        <taxon>Bacteria</taxon>
        <taxon>Pseudomonadati</taxon>
        <taxon>Pseudomonadota</taxon>
        <taxon>Betaproteobacteria</taxon>
        <taxon>Burkholderiales</taxon>
        <taxon>Burkholderiaceae</taxon>
        <taxon>Caballeronia</taxon>
    </lineage>
</organism>
<dbReference type="Gene3D" id="3.40.50.300">
    <property type="entry name" value="P-loop containing nucleotide triphosphate hydrolases"/>
    <property type="match status" value="2"/>
</dbReference>
<feature type="compositionally biased region" description="Basic and acidic residues" evidence="12">
    <location>
        <begin position="393"/>
        <end position="444"/>
    </location>
</feature>
<dbReference type="PROSITE" id="PS51195">
    <property type="entry name" value="Q_MOTIF"/>
    <property type="match status" value="1"/>
</dbReference>
<dbReference type="Pfam" id="PF00271">
    <property type="entry name" value="Helicase_C"/>
    <property type="match status" value="1"/>
</dbReference>
<dbReference type="InterPro" id="IPR050079">
    <property type="entry name" value="DEAD_box_RNA_helicase"/>
</dbReference>
<dbReference type="EMBL" id="FCOJ02000032">
    <property type="protein sequence ID" value="SAK71009.1"/>
    <property type="molecule type" value="Genomic_DNA"/>
</dbReference>
<feature type="domain" description="DEAD-box RNA helicase Q" evidence="15">
    <location>
        <begin position="17"/>
        <end position="45"/>
    </location>
</feature>
<evidence type="ECO:0000256" key="5">
    <source>
        <dbReference type="ARBA" id="ARBA00022806"/>
    </source>
</evidence>
<dbReference type="InterPro" id="IPR011545">
    <property type="entry name" value="DEAD/DEAH_box_helicase_dom"/>
</dbReference>
<dbReference type="PROSITE" id="PS51192">
    <property type="entry name" value="HELICASE_ATP_BIND_1"/>
    <property type="match status" value="1"/>
</dbReference>
<dbReference type="EC" id="3.6.4.13" evidence="1"/>
<evidence type="ECO:0000256" key="12">
    <source>
        <dbReference type="SAM" id="MobiDB-lite"/>
    </source>
</evidence>
<evidence type="ECO:0000313" key="17">
    <source>
        <dbReference type="Proteomes" id="UP000054596"/>
    </source>
</evidence>